<name>A0A3B5R899_XIPMA</name>
<reference evidence="2" key="1">
    <citation type="submission" date="2012-01" db="EMBL/GenBank/DDBJ databases">
        <authorList>
            <person name="Walter R."/>
            <person name="Schartl M."/>
            <person name="Warren W."/>
        </authorList>
    </citation>
    <scope>NUCLEOTIDE SEQUENCE [LARGE SCALE GENOMIC DNA]</scope>
    <source>
        <strain evidence="2">JP 163 A</strain>
    </source>
</reference>
<reference evidence="1" key="3">
    <citation type="submission" date="2025-08" db="UniProtKB">
        <authorList>
            <consortium name="Ensembl"/>
        </authorList>
    </citation>
    <scope>IDENTIFICATION</scope>
    <source>
        <strain evidence="1">JP 163 A</strain>
    </source>
</reference>
<protein>
    <submittedName>
        <fullName evidence="1">Uncharacterized protein</fullName>
    </submittedName>
</protein>
<accession>A0A3B5R899</accession>
<evidence type="ECO:0000313" key="1">
    <source>
        <dbReference type="Ensembl" id="ENSXMAP00000039055.1"/>
    </source>
</evidence>
<reference evidence="2" key="2">
    <citation type="journal article" date="2013" name="Nat. Genet.">
        <title>The genome of the platyfish, Xiphophorus maculatus, provides insights into evolutionary adaptation and several complex traits.</title>
        <authorList>
            <person name="Schartl M."/>
            <person name="Walter R.B."/>
            <person name="Shen Y."/>
            <person name="Garcia T."/>
            <person name="Catchen J."/>
            <person name="Amores A."/>
            <person name="Braasch I."/>
            <person name="Chalopin D."/>
            <person name="Volff J.N."/>
            <person name="Lesch K.P."/>
            <person name="Bisazza A."/>
            <person name="Minx P."/>
            <person name="Hillier L."/>
            <person name="Wilson R.K."/>
            <person name="Fuerstenberg S."/>
            <person name="Boore J."/>
            <person name="Searle S."/>
            <person name="Postlethwait J.H."/>
            <person name="Warren W.C."/>
        </authorList>
    </citation>
    <scope>NUCLEOTIDE SEQUENCE [LARGE SCALE GENOMIC DNA]</scope>
    <source>
        <strain evidence="2">JP 163 A</strain>
    </source>
</reference>
<dbReference type="OMA" id="ELTHLCG"/>
<sequence>IVQIDSAILDMWLSYPLLQFLELLLATLHGEVLSLIQAVLQVLDCNLEVLLHPLQVSTGVSLHLLLDSQGIIPAPDLSIQSALHGVNHSLAISLDLLHFFILLCQLPVNLALDLVELQLDAENLRLFML</sequence>
<dbReference type="AlphaFoldDB" id="A0A3B5R899"/>
<dbReference type="InParanoid" id="A0A3B5R899"/>
<evidence type="ECO:0000313" key="2">
    <source>
        <dbReference type="Proteomes" id="UP000002852"/>
    </source>
</evidence>
<dbReference type="Ensembl" id="ENSXMAT00000025055.1">
    <property type="protein sequence ID" value="ENSXMAP00000039055.1"/>
    <property type="gene ID" value="ENSXMAG00000026066.1"/>
</dbReference>
<dbReference type="GeneTree" id="ENSGT01120000272085"/>
<reference evidence="1" key="4">
    <citation type="submission" date="2025-09" db="UniProtKB">
        <authorList>
            <consortium name="Ensembl"/>
        </authorList>
    </citation>
    <scope>IDENTIFICATION</scope>
    <source>
        <strain evidence="1">JP 163 A</strain>
    </source>
</reference>
<proteinExistence type="predicted"/>
<organism evidence="1 2">
    <name type="scientific">Xiphophorus maculatus</name>
    <name type="common">Southern platyfish</name>
    <name type="synonym">Platypoecilus maculatus</name>
    <dbReference type="NCBI Taxonomy" id="8083"/>
    <lineage>
        <taxon>Eukaryota</taxon>
        <taxon>Metazoa</taxon>
        <taxon>Chordata</taxon>
        <taxon>Craniata</taxon>
        <taxon>Vertebrata</taxon>
        <taxon>Euteleostomi</taxon>
        <taxon>Actinopterygii</taxon>
        <taxon>Neopterygii</taxon>
        <taxon>Teleostei</taxon>
        <taxon>Neoteleostei</taxon>
        <taxon>Acanthomorphata</taxon>
        <taxon>Ovalentaria</taxon>
        <taxon>Atherinomorphae</taxon>
        <taxon>Cyprinodontiformes</taxon>
        <taxon>Poeciliidae</taxon>
        <taxon>Poeciliinae</taxon>
        <taxon>Xiphophorus</taxon>
    </lineage>
</organism>
<keyword evidence="2" id="KW-1185">Reference proteome</keyword>
<dbReference type="Proteomes" id="UP000002852">
    <property type="component" value="Unassembled WGS sequence"/>
</dbReference>